<evidence type="ECO:0000313" key="12">
    <source>
        <dbReference type="Proteomes" id="UP001057375"/>
    </source>
</evidence>
<dbReference type="Pfam" id="PF00579">
    <property type="entry name" value="tRNA-synt_1b"/>
    <property type="match status" value="1"/>
</dbReference>
<comment type="similarity">
    <text evidence="9">Belongs to the class-I aminoacyl-tRNA synthetase family.</text>
</comment>
<dbReference type="EC" id="6.1.1.1" evidence="1"/>
<evidence type="ECO:0000256" key="1">
    <source>
        <dbReference type="ARBA" id="ARBA00013160"/>
    </source>
</evidence>
<dbReference type="GO" id="GO:0016874">
    <property type="term" value="F:ligase activity"/>
    <property type="evidence" value="ECO:0007669"/>
    <property type="project" value="UniProtKB-KW"/>
</dbReference>
<protein>
    <recommendedName>
        <fullName evidence="1">tyrosine--tRNA ligase</fullName>
        <ecNumber evidence="1">6.1.1.1</ecNumber>
    </recommendedName>
    <alternativeName>
        <fullName evidence="7">Tyrosyl-tRNA synthetase</fullName>
    </alternativeName>
</protein>
<comment type="catalytic activity">
    <reaction evidence="8">
        <text>tRNA(Tyr) + L-tyrosine + ATP = L-tyrosyl-tRNA(Tyr) + AMP + diphosphate + H(+)</text>
        <dbReference type="Rhea" id="RHEA:10220"/>
        <dbReference type="Rhea" id="RHEA-COMP:9706"/>
        <dbReference type="Rhea" id="RHEA-COMP:9707"/>
        <dbReference type="ChEBI" id="CHEBI:15378"/>
        <dbReference type="ChEBI" id="CHEBI:30616"/>
        <dbReference type="ChEBI" id="CHEBI:33019"/>
        <dbReference type="ChEBI" id="CHEBI:58315"/>
        <dbReference type="ChEBI" id="CHEBI:78442"/>
        <dbReference type="ChEBI" id="CHEBI:78536"/>
        <dbReference type="ChEBI" id="CHEBI:456215"/>
        <dbReference type="EC" id="6.1.1.1"/>
    </reaction>
</comment>
<keyword evidence="5 9" id="KW-0648">Protein biosynthesis</keyword>
<feature type="region of interest" description="Disordered" evidence="10">
    <location>
        <begin position="354"/>
        <end position="382"/>
    </location>
</feature>
<evidence type="ECO:0000256" key="9">
    <source>
        <dbReference type="RuleBase" id="RU363036"/>
    </source>
</evidence>
<gene>
    <name evidence="11" type="ORF">ADUPG1_013289</name>
</gene>
<dbReference type="SUPFAM" id="SSF52374">
    <property type="entry name" value="Nucleotidylyl transferase"/>
    <property type="match status" value="1"/>
</dbReference>
<name>A0ABQ5K2G1_9EUKA</name>
<dbReference type="PANTHER" id="PTHR46264:SF4">
    <property type="entry name" value="TYROSINE--TRNA LIGASE, CYTOPLASMIC"/>
    <property type="match status" value="1"/>
</dbReference>
<dbReference type="Proteomes" id="UP001057375">
    <property type="component" value="Unassembled WGS sequence"/>
</dbReference>
<sequence length="382" mass="43828">MSHIAEHYEECTTVEELDALLKAKEHPIVYDGFEPSGRMHIAQGLMKALSVKLLADAGCVWKIWIADLFAFLNHKLGGKLKDIQTCGKYFIEIFRAIFKELGIPEESVQFLWTSEEVDKRSAEYWPLVMEIAATFNLKRVMRCCTIMGKTEGESMAASQIFYPVMQCADIFFLKADICQLGRDQKKVNMLARDYCTEKKIKHKPVILSHHMLMGLTKDSLKMSKSNPDAAIFMDDSELDVRRKIKRAYCVPGEEEENPVLEYCKYIIFPWFNKLEVKRSEKNGGDVTFSTYEELRDAFVSEKLHPADLKPALATAVNAILQPIRTHFKENKEAFKLKKSVEAIVKKVKKQKEKAEREAAEKKEAEKKQQGEEGEKVESPEEK</sequence>
<evidence type="ECO:0000313" key="11">
    <source>
        <dbReference type="EMBL" id="GKT26239.1"/>
    </source>
</evidence>
<accession>A0ABQ5K2G1</accession>
<dbReference type="EMBL" id="BQXS01012643">
    <property type="protein sequence ID" value="GKT26239.1"/>
    <property type="molecule type" value="Genomic_DNA"/>
</dbReference>
<organism evidence="11 12">
    <name type="scientific">Aduncisulcus paluster</name>
    <dbReference type="NCBI Taxonomy" id="2918883"/>
    <lineage>
        <taxon>Eukaryota</taxon>
        <taxon>Metamonada</taxon>
        <taxon>Carpediemonas-like organisms</taxon>
        <taxon>Aduncisulcus</taxon>
    </lineage>
</organism>
<evidence type="ECO:0000256" key="4">
    <source>
        <dbReference type="ARBA" id="ARBA00022840"/>
    </source>
</evidence>
<evidence type="ECO:0000256" key="6">
    <source>
        <dbReference type="ARBA" id="ARBA00023146"/>
    </source>
</evidence>
<evidence type="ECO:0000256" key="7">
    <source>
        <dbReference type="ARBA" id="ARBA00033323"/>
    </source>
</evidence>
<keyword evidence="2 9" id="KW-0436">Ligase</keyword>
<keyword evidence="6 9" id="KW-0030">Aminoacyl-tRNA synthetase</keyword>
<evidence type="ECO:0000256" key="10">
    <source>
        <dbReference type="SAM" id="MobiDB-lite"/>
    </source>
</evidence>
<dbReference type="PANTHER" id="PTHR46264">
    <property type="entry name" value="TYROSINE-TRNA LIGASE"/>
    <property type="match status" value="1"/>
</dbReference>
<comment type="caution">
    <text evidence="11">The sequence shown here is derived from an EMBL/GenBank/DDBJ whole genome shotgun (WGS) entry which is preliminary data.</text>
</comment>
<dbReference type="Gene3D" id="3.40.50.620">
    <property type="entry name" value="HUPs"/>
    <property type="match status" value="2"/>
</dbReference>
<evidence type="ECO:0000256" key="3">
    <source>
        <dbReference type="ARBA" id="ARBA00022741"/>
    </source>
</evidence>
<keyword evidence="4 9" id="KW-0067">ATP-binding</keyword>
<evidence type="ECO:0000256" key="2">
    <source>
        <dbReference type="ARBA" id="ARBA00022598"/>
    </source>
</evidence>
<dbReference type="PIRSF" id="PIRSF006588">
    <property type="entry name" value="TyrRS_arch_euk"/>
    <property type="match status" value="1"/>
</dbReference>
<dbReference type="NCBIfam" id="NF006330">
    <property type="entry name" value="PRK08560.1"/>
    <property type="match status" value="1"/>
</dbReference>
<dbReference type="InterPro" id="IPR023617">
    <property type="entry name" value="Tyr-tRNA-ligase_arc/euk-type"/>
</dbReference>
<keyword evidence="3 9" id="KW-0547">Nucleotide-binding</keyword>
<reference evidence="11" key="1">
    <citation type="submission" date="2022-03" db="EMBL/GenBank/DDBJ databases">
        <title>Draft genome sequence of Aduncisulcus paluster, a free-living microaerophilic Fornicata.</title>
        <authorList>
            <person name="Yuyama I."/>
            <person name="Kume K."/>
            <person name="Tamura T."/>
            <person name="Inagaki Y."/>
            <person name="Hashimoto T."/>
        </authorList>
    </citation>
    <scope>NUCLEOTIDE SEQUENCE</scope>
    <source>
        <strain evidence="11">NY0171</strain>
    </source>
</reference>
<proteinExistence type="inferred from homology"/>
<dbReference type="InterPro" id="IPR050489">
    <property type="entry name" value="Tyr-tRNA_synthase"/>
</dbReference>
<dbReference type="InterPro" id="IPR014729">
    <property type="entry name" value="Rossmann-like_a/b/a_fold"/>
</dbReference>
<keyword evidence="12" id="KW-1185">Reference proteome</keyword>
<evidence type="ECO:0000256" key="8">
    <source>
        <dbReference type="ARBA" id="ARBA00048248"/>
    </source>
</evidence>
<evidence type="ECO:0000256" key="5">
    <source>
        <dbReference type="ARBA" id="ARBA00022917"/>
    </source>
</evidence>
<dbReference type="InterPro" id="IPR002305">
    <property type="entry name" value="aa-tRNA-synth_Ic"/>
</dbReference>